<accession>A0A3M7P816</accession>
<dbReference type="SUPFAM" id="SSF68923">
    <property type="entry name" value="PEP carboxykinase N-terminal domain"/>
    <property type="match status" value="1"/>
</dbReference>
<dbReference type="GO" id="GO:0042594">
    <property type="term" value="P:response to starvation"/>
    <property type="evidence" value="ECO:0007669"/>
    <property type="project" value="TreeGrafter"/>
</dbReference>
<dbReference type="GO" id="GO:0006107">
    <property type="term" value="P:oxaloacetate metabolic process"/>
    <property type="evidence" value="ECO:0007669"/>
    <property type="project" value="TreeGrafter"/>
</dbReference>
<dbReference type="Pfam" id="PF17297">
    <property type="entry name" value="PEPCK_N"/>
    <property type="match status" value="1"/>
</dbReference>
<evidence type="ECO:0000256" key="1">
    <source>
        <dbReference type="ARBA" id="ARBA00001936"/>
    </source>
</evidence>
<evidence type="ECO:0000256" key="2">
    <source>
        <dbReference type="ARBA" id="ARBA00005796"/>
    </source>
</evidence>
<dbReference type="GO" id="GO:0030145">
    <property type="term" value="F:manganese ion binding"/>
    <property type="evidence" value="ECO:0007669"/>
    <property type="project" value="TreeGrafter"/>
</dbReference>
<dbReference type="GO" id="GO:0033993">
    <property type="term" value="P:response to lipid"/>
    <property type="evidence" value="ECO:0007669"/>
    <property type="project" value="TreeGrafter"/>
</dbReference>
<dbReference type="AlphaFoldDB" id="A0A3M7P816"/>
<dbReference type="STRING" id="10195.A0A3M7P816"/>
<keyword evidence="9" id="KW-0464">Manganese</keyword>
<comment type="caution">
    <text evidence="13">The sequence shown here is derived from an EMBL/GenBank/DDBJ whole genome shotgun (WGS) entry which is preliminary data.</text>
</comment>
<dbReference type="InterPro" id="IPR008209">
    <property type="entry name" value="PEP_carboxykinase_GTP"/>
</dbReference>
<reference evidence="13 14" key="1">
    <citation type="journal article" date="2018" name="Sci. Rep.">
        <title>Genomic signatures of local adaptation to the degree of environmental predictability in rotifers.</title>
        <authorList>
            <person name="Franch-Gras L."/>
            <person name="Hahn C."/>
            <person name="Garcia-Roger E.M."/>
            <person name="Carmona M.J."/>
            <person name="Serra M."/>
            <person name="Gomez A."/>
        </authorList>
    </citation>
    <scope>NUCLEOTIDE SEQUENCE [LARGE SCALE GENOMIC DNA]</scope>
    <source>
        <strain evidence="13">HYR1</strain>
    </source>
</reference>
<comment type="cofactor">
    <cofactor evidence="1">
        <name>Mn(2+)</name>
        <dbReference type="ChEBI" id="CHEBI:29035"/>
    </cofactor>
</comment>
<keyword evidence="10" id="KW-0456">Lyase</keyword>
<dbReference type="Proteomes" id="UP000276133">
    <property type="component" value="Unassembled WGS sequence"/>
</dbReference>
<evidence type="ECO:0000256" key="3">
    <source>
        <dbReference type="ARBA" id="ARBA00011245"/>
    </source>
</evidence>
<evidence type="ECO:0000256" key="10">
    <source>
        <dbReference type="ARBA" id="ARBA00023239"/>
    </source>
</evidence>
<dbReference type="EC" id="4.1.1.32" evidence="4"/>
<keyword evidence="6" id="KW-0547">Nucleotide-binding</keyword>
<dbReference type="InterPro" id="IPR035077">
    <property type="entry name" value="PEP_carboxykinase_GTP_C"/>
</dbReference>
<dbReference type="FunFam" id="3.40.449.10:FF:000003">
    <property type="entry name" value="Phosphoenolpyruvate carboxykinase, cytosolic [GTP]"/>
    <property type="match status" value="1"/>
</dbReference>
<evidence type="ECO:0000259" key="11">
    <source>
        <dbReference type="Pfam" id="PF00821"/>
    </source>
</evidence>
<name>A0A3M7P816_BRAPC</name>
<evidence type="ECO:0000256" key="9">
    <source>
        <dbReference type="ARBA" id="ARBA00023211"/>
    </source>
</evidence>
<dbReference type="PANTHER" id="PTHR11561">
    <property type="entry name" value="PHOSPHOENOLPYRUVATE CARBOXYKINASE"/>
    <property type="match status" value="1"/>
</dbReference>
<dbReference type="GO" id="GO:0046327">
    <property type="term" value="P:glycerol biosynthetic process from pyruvate"/>
    <property type="evidence" value="ECO:0007669"/>
    <property type="project" value="TreeGrafter"/>
</dbReference>
<dbReference type="CDD" id="cd00819">
    <property type="entry name" value="PEPCK_GTP"/>
    <property type="match status" value="1"/>
</dbReference>
<dbReference type="Gene3D" id="3.40.449.10">
    <property type="entry name" value="Phosphoenolpyruvate Carboxykinase, domain 1"/>
    <property type="match status" value="1"/>
</dbReference>
<dbReference type="Pfam" id="PF00821">
    <property type="entry name" value="PEPCK_GTP"/>
    <property type="match status" value="1"/>
</dbReference>
<feature type="domain" description="Phosphoenolpyruvate carboxykinase GTP-utilising N-terminal" evidence="12">
    <location>
        <begin position="48"/>
        <end position="290"/>
    </location>
</feature>
<gene>
    <name evidence="13" type="ORF">BpHYR1_010277</name>
</gene>
<dbReference type="PANTHER" id="PTHR11561:SF0">
    <property type="entry name" value="PHOSPHOENOLPYRUVATE CARBOXYKINASE [GTP]-RELATED"/>
    <property type="match status" value="1"/>
</dbReference>
<dbReference type="PIRSF" id="PIRSF001348">
    <property type="entry name" value="PEP_carboxykinase_GTP"/>
    <property type="match status" value="1"/>
</dbReference>
<sequence>MASISSDNQHRHFENITGEHVTDDDKLLKLREATYRSNLTKLPKSIQDYIEEKAKICQPDAIHICDGSIEENRAFLQSLQKNGVIQKLEKLNNCWLALTDPKDVARVESRTFISTKNLLDTIPQPQHGFKEIDASLNLRNLKCSALGNWMSPEDLEYEFGRRFPGCMKGRTMYVVPYSMGPVGGPISKIGIELTDSLYVVCNMRIMTRMGIDVFEKIDDHGNFVKCLHSVGVPLPTERKIVNNWPCNPEMTMIAHLPEKNEVMSFGSGYGGNSLLGKKCFALRLGSIIAKREGWLAEHMLILGITNPQGVKKYIAAAFPSQCGKTNLAMLTPSVPGWKIECVGDDIAWMKFNERGELRAINPENGFFGVCPGTSEHTNPIALKVVQYNTIFTNVAHTADGKVYWEGLDENMVSHGEHLISWKGKDWTKESTEPAAHPNSRFCSPAEQCPIIDPNWESPEGVPISAIIFGGRRPAGVPLIYEAFNWEHGVFVGASIRSEATAAAEHKGKAIMHDPFAMRPFFGYNFGDYCKHWLSLNKDGRKMPRIYNVNWFRKSNNGQGSFLWPGFGENIRVLEWIFKRVDGNESIGQQTPFGYVPTADSLDINGLDLTQDQMKELLSIDKQFLKEEVIEIRKYFDEYVNDSTPAEIYKQIDLFNERVDKF</sequence>
<evidence type="ECO:0000256" key="8">
    <source>
        <dbReference type="ARBA" id="ARBA00023134"/>
    </source>
</evidence>
<dbReference type="GO" id="GO:0005525">
    <property type="term" value="F:GTP binding"/>
    <property type="evidence" value="ECO:0007669"/>
    <property type="project" value="UniProtKB-KW"/>
</dbReference>
<evidence type="ECO:0000313" key="14">
    <source>
        <dbReference type="Proteomes" id="UP000276133"/>
    </source>
</evidence>
<evidence type="ECO:0000259" key="12">
    <source>
        <dbReference type="Pfam" id="PF17297"/>
    </source>
</evidence>
<dbReference type="OrthoDB" id="5841594at2759"/>
<dbReference type="SUPFAM" id="SSF53795">
    <property type="entry name" value="PEP carboxykinase-like"/>
    <property type="match status" value="1"/>
</dbReference>
<comment type="subunit">
    <text evidence="3">Monomer.</text>
</comment>
<keyword evidence="8" id="KW-0342">GTP-binding</keyword>
<keyword evidence="13" id="KW-0670">Pyruvate</keyword>
<dbReference type="GO" id="GO:0006094">
    <property type="term" value="P:gluconeogenesis"/>
    <property type="evidence" value="ECO:0007669"/>
    <property type="project" value="InterPro"/>
</dbReference>
<dbReference type="GO" id="GO:0004613">
    <property type="term" value="F:phosphoenolpyruvate carboxykinase (GTP) activity"/>
    <property type="evidence" value="ECO:0007669"/>
    <property type="project" value="UniProtKB-EC"/>
</dbReference>
<dbReference type="InterPro" id="IPR035078">
    <property type="entry name" value="PEP_carboxykinase_GTP_N"/>
</dbReference>
<evidence type="ECO:0000313" key="13">
    <source>
        <dbReference type="EMBL" id="RMZ95163.1"/>
    </source>
</evidence>
<evidence type="ECO:0000256" key="4">
    <source>
        <dbReference type="ARBA" id="ARBA00012306"/>
    </source>
</evidence>
<dbReference type="GO" id="GO:0005829">
    <property type="term" value="C:cytosol"/>
    <property type="evidence" value="ECO:0007669"/>
    <property type="project" value="TreeGrafter"/>
</dbReference>
<comment type="similarity">
    <text evidence="2">Belongs to the phosphoenolpyruvate carboxykinase [GTP] family.</text>
</comment>
<evidence type="ECO:0000256" key="7">
    <source>
        <dbReference type="ARBA" id="ARBA00022793"/>
    </source>
</evidence>
<feature type="domain" description="Phosphoenolpyruvate carboxykinase C-terminal P-loop" evidence="11">
    <location>
        <begin position="294"/>
        <end position="655"/>
    </location>
</feature>
<keyword evidence="14" id="KW-1185">Reference proteome</keyword>
<keyword evidence="7" id="KW-0210">Decarboxylase</keyword>
<evidence type="ECO:0000256" key="6">
    <source>
        <dbReference type="ARBA" id="ARBA00022741"/>
    </source>
</evidence>
<organism evidence="13 14">
    <name type="scientific">Brachionus plicatilis</name>
    <name type="common">Marine rotifer</name>
    <name type="synonym">Brachionus muelleri</name>
    <dbReference type="NCBI Taxonomy" id="10195"/>
    <lineage>
        <taxon>Eukaryota</taxon>
        <taxon>Metazoa</taxon>
        <taxon>Spiralia</taxon>
        <taxon>Gnathifera</taxon>
        <taxon>Rotifera</taxon>
        <taxon>Eurotatoria</taxon>
        <taxon>Monogononta</taxon>
        <taxon>Pseudotrocha</taxon>
        <taxon>Ploima</taxon>
        <taxon>Brachionidae</taxon>
        <taxon>Brachionus</taxon>
    </lineage>
</organism>
<evidence type="ECO:0000256" key="5">
    <source>
        <dbReference type="ARBA" id="ARBA00022723"/>
    </source>
</evidence>
<dbReference type="Gene3D" id="2.170.8.10">
    <property type="entry name" value="Phosphoenolpyruvate Carboxykinase, domain 2"/>
    <property type="match status" value="1"/>
</dbReference>
<keyword evidence="5" id="KW-0479">Metal-binding</keyword>
<protein>
    <recommendedName>
        <fullName evidence="4">phosphoenolpyruvate carboxykinase (GTP)</fullName>
        <ecNumber evidence="4">4.1.1.32</ecNumber>
    </recommendedName>
</protein>
<dbReference type="HAMAP" id="MF_00452">
    <property type="entry name" value="PEPCK_GTP"/>
    <property type="match status" value="1"/>
</dbReference>
<dbReference type="InterPro" id="IPR013035">
    <property type="entry name" value="PEP_carboxykinase_C"/>
</dbReference>
<proteinExistence type="inferred from homology"/>
<dbReference type="EMBL" id="REGN01012544">
    <property type="protein sequence ID" value="RMZ95163.1"/>
    <property type="molecule type" value="Genomic_DNA"/>
</dbReference>
<dbReference type="NCBIfam" id="NF003253">
    <property type="entry name" value="PRK04210.1"/>
    <property type="match status" value="1"/>
</dbReference>
<dbReference type="GO" id="GO:0019543">
    <property type="term" value="P:propionate catabolic process"/>
    <property type="evidence" value="ECO:0007669"/>
    <property type="project" value="TreeGrafter"/>
</dbReference>
<dbReference type="GO" id="GO:0071333">
    <property type="term" value="P:cellular response to glucose stimulus"/>
    <property type="evidence" value="ECO:0007669"/>
    <property type="project" value="TreeGrafter"/>
</dbReference>
<dbReference type="InterPro" id="IPR008210">
    <property type="entry name" value="PEP_carboxykinase_N"/>
</dbReference>
<dbReference type="Gene3D" id="3.90.228.20">
    <property type="match status" value="1"/>
</dbReference>